<dbReference type="InterPro" id="IPR000210">
    <property type="entry name" value="BTB/POZ_dom"/>
</dbReference>
<evidence type="ECO:0000313" key="2">
    <source>
        <dbReference type="EMBL" id="KIY46009.1"/>
    </source>
</evidence>
<evidence type="ECO:0000259" key="1">
    <source>
        <dbReference type="PROSITE" id="PS50097"/>
    </source>
</evidence>
<name>A0A0D7A6K6_9AGAR</name>
<keyword evidence="3" id="KW-1185">Reference proteome</keyword>
<sequence>MDYDSDDFSDTHQVTRHPEYYLNGGDLFLLARTKMFRVHRYFFTRDSDIFRARLGQPASPGYEPPGHSESSALLLNDIEPEDLARFLWVFYNPKYSLYVASAEDWEAILRLAHNWHFHEVKALAVRELQLIPLPPVERIALYQTYDIDQKFIVPLIAEVCARDALLTPEETQRLDIKTAYVIWSGREMLRAHASSEGCMSPMPPDVEEGEIHDTVRQLLHQSRATLGMPRGSISAGGSVITDARFTHQPN</sequence>
<dbReference type="InterPro" id="IPR011333">
    <property type="entry name" value="SKP1/BTB/POZ_sf"/>
</dbReference>
<organism evidence="2 3">
    <name type="scientific">Fistulina hepatica ATCC 64428</name>
    <dbReference type="NCBI Taxonomy" id="1128425"/>
    <lineage>
        <taxon>Eukaryota</taxon>
        <taxon>Fungi</taxon>
        <taxon>Dikarya</taxon>
        <taxon>Basidiomycota</taxon>
        <taxon>Agaricomycotina</taxon>
        <taxon>Agaricomycetes</taxon>
        <taxon>Agaricomycetidae</taxon>
        <taxon>Agaricales</taxon>
        <taxon>Fistulinaceae</taxon>
        <taxon>Fistulina</taxon>
    </lineage>
</organism>
<accession>A0A0D7A6K6</accession>
<gene>
    <name evidence="2" type="ORF">FISHEDRAFT_47808</name>
</gene>
<evidence type="ECO:0000313" key="3">
    <source>
        <dbReference type="Proteomes" id="UP000054144"/>
    </source>
</evidence>
<dbReference type="EMBL" id="KN882043">
    <property type="protein sequence ID" value="KIY46009.1"/>
    <property type="molecule type" value="Genomic_DNA"/>
</dbReference>
<dbReference type="OrthoDB" id="9997739at2759"/>
<dbReference type="PROSITE" id="PS50097">
    <property type="entry name" value="BTB"/>
    <property type="match status" value="1"/>
</dbReference>
<dbReference type="Gene3D" id="3.30.710.10">
    <property type="entry name" value="Potassium Channel Kv1.1, Chain A"/>
    <property type="match status" value="1"/>
</dbReference>
<feature type="domain" description="BTB" evidence="1">
    <location>
        <begin position="25"/>
        <end position="99"/>
    </location>
</feature>
<dbReference type="Proteomes" id="UP000054144">
    <property type="component" value="Unassembled WGS sequence"/>
</dbReference>
<protein>
    <recommendedName>
        <fullName evidence="1">BTB domain-containing protein</fullName>
    </recommendedName>
</protein>
<dbReference type="SUPFAM" id="SSF54695">
    <property type="entry name" value="POZ domain"/>
    <property type="match status" value="1"/>
</dbReference>
<dbReference type="AlphaFoldDB" id="A0A0D7A6K6"/>
<reference evidence="2 3" key="1">
    <citation type="journal article" date="2015" name="Fungal Genet. Biol.">
        <title>Evolution of novel wood decay mechanisms in Agaricales revealed by the genome sequences of Fistulina hepatica and Cylindrobasidium torrendii.</title>
        <authorList>
            <person name="Floudas D."/>
            <person name="Held B.W."/>
            <person name="Riley R."/>
            <person name="Nagy L.G."/>
            <person name="Koehler G."/>
            <person name="Ransdell A.S."/>
            <person name="Younus H."/>
            <person name="Chow J."/>
            <person name="Chiniquy J."/>
            <person name="Lipzen A."/>
            <person name="Tritt A."/>
            <person name="Sun H."/>
            <person name="Haridas S."/>
            <person name="LaButti K."/>
            <person name="Ohm R.A."/>
            <person name="Kues U."/>
            <person name="Blanchette R.A."/>
            <person name="Grigoriev I.V."/>
            <person name="Minto R.E."/>
            <person name="Hibbett D.S."/>
        </authorList>
    </citation>
    <scope>NUCLEOTIDE SEQUENCE [LARGE SCALE GENOMIC DNA]</scope>
    <source>
        <strain evidence="2 3">ATCC 64428</strain>
    </source>
</reference>
<proteinExistence type="predicted"/>
<dbReference type="Pfam" id="PF00651">
    <property type="entry name" value="BTB"/>
    <property type="match status" value="1"/>
</dbReference>